<dbReference type="STRING" id="266749.SAMN05421876_1073"/>
<evidence type="ECO:0000313" key="3">
    <source>
        <dbReference type="Proteomes" id="UP000031473"/>
    </source>
</evidence>
<dbReference type="Proteomes" id="UP000031473">
    <property type="component" value="Unassembled WGS sequence"/>
</dbReference>
<proteinExistence type="predicted"/>
<feature type="chain" id="PRO_5002131859" evidence="1">
    <location>
        <begin position="19"/>
        <end position="218"/>
    </location>
</feature>
<dbReference type="EMBL" id="JSYL01000005">
    <property type="protein sequence ID" value="KIA88894.1"/>
    <property type="molecule type" value="Genomic_DNA"/>
</dbReference>
<dbReference type="RefSeq" id="WP_039352220.1">
    <property type="nucleotide sequence ID" value="NZ_FOLA01000007.1"/>
</dbReference>
<keyword evidence="1" id="KW-0732">Signal</keyword>
<keyword evidence="3" id="KW-1185">Reference proteome</keyword>
<feature type="signal peptide" evidence="1">
    <location>
        <begin position="1"/>
        <end position="18"/>
    </location>
</feature>
<sequence length="218" mass="25597">MKNISVLLYLVCSILLNAQRFQLPKNCTVVKTIKGDLDKDGIDETVLVCNIDQTSDLKQSFGRKLFILKQNGKDLILWKENSTVLHDTKDCGFCFNDGETPLTNIEIKNNTLTIVHDTYNNSRRTERNKLIFRYQNNDWFLIGSTYRYWDTCDFDHRCDINFSTNQVIITDIEGDCDDVDYKKKGTSVKKFDYRFKKITLDSYKPTEIKLKKDVYFIY</sequence>
<comment type="caution">
    <text evidence="2">The sequence shown here is derived from an EMBL/GenBank/DDBJ whole genome shotgun (WGS) entry which is preliminary data.</text>
</comment>
<dbReference type="AlphaFoldDB" id="A0A0C1FLT6"/>
<gene>
    <name evidence="2" type="ORF">OA86_09625</name>
</gene>
<accession>A0A0C1FLT6</accession>
<dbReference type="OrthoDB" id="86940at2"/>
<evidence type="ECO:0000256" key="1">
    <source>
        <dbReference type="SAM" id="SignalP"/>
    </source>
</evidence>
<evidence type="ECO:0000313" key="2">
    <source>
        <dbReference type="EMBL" id="KIA88894.1"/>
    </source>
</evidence>
<reference evidence="2 3" key="1">
    <citation type="submission" date="2014-10" db="EMBL/GenBank/DDBJ databases">
        <title>Kaistella jeonii genome.</title>
        <authorList>
            <person name="Clayton J.T."/>
            <person name="Newman J.D."/>
        </authorList>
    </citation>
    <scope>NUCLEOTIDE SEQUENCE [LARGE SCALE GENOMIC DNA]</scope>
    <source>
        <strain evidence="2 3">DSM 17048</strain>
    </source>
</reference>
<protein>
    <submittedName>
        <fullName evidence="2">Uncharacterized protein</fullName>
    </submittedName>
</protein>
<name>A0A0C1FLT6_9FLAO</name>
<organism evidence="2 3">
    <name type="scientific">Kaistella jeonii</name>
    <dbReference type="NCBI Taxonomy" id="266749"/>
    <lineage>
        <taxon>Bacteria</taxon>
        <taxon>Pseudomonadati</taxon>
        <taxon>Bacteroidota</taxon>
        <taxon>Flavobacteriia</taxon>
        <taxon>Flavobacteriales</taxon>
        <taxon>Weeksellaceae</taxon>
        <taxon>Chryseobacterium group</taxon>
        <taxon>Kaistella</taxon>
    </lineage>
</organism>